<keyword evidence="2" id="KW-1185">Reference proteome</keyword>
<reference evidence="2" key="1">
    <citation type="journal article" date="2019" name="Int. J. Syst. Evol. Microbiol.">
        <title>The Global Catalogue of Microorganisms (GCM) 10K type strain sequencing project: providing services to taxonomists for standard genome sequencing and annotation.</title>
        <authorList>
            <consortium name="The Broad Institute Genomics Platform"/>
            <consortium name="The Broad Institute Genome Sequencing Center for Infectious Disease"/>
            <person name="Wu L."/>
            <person name="Ma J."/>
        </authorList>
    </citation>
    <scope>NUCLEOTIDE SEQUENCE [LARGE SCALE GENOMIC DNA]</scope>
    <source>
        <strain evidence="2">JCM 17525</strain>
    </source>
</reference>
<accession>A0ABP7GRR1</accession>
<dbReference type="RefSeq" id="WP_344725906.1">
    <property type="nucleotide sequence ID" value="NZ_BAABBI010000001.1"/>
</dbReference>
<dbReference type="Proteomes" id="UP001501456">
    <property type="component" value="Unassembled WGS sequence"/>
</dbReference>
<dbReference type="EMBL" id="BAABBI010000001">
    <property type="protein sequence ID" value="GAA3772557.1"/>
    <property type="molecule type" value="Genomic_DNA"/>
</dbReference>
<comment type="caution">
    <text evidence="1">The sequence shown here is derived from an EMBL/GenBank/DDBJ whole genome shotgun (WGS) entry which is preliminary data.</text>
</comment>
<sequence length="89" mass="10674">MKEKKSFLFISCDEAKHICDKSQYKEASIVEKLKLNLRYTWCRVTRAYVKKNKQLTTTLDNSNIECLNTLERQNLKEQFKQELNKQNQN</sequence>
<evidence type="ECO:0008006" key="3">
    <source>
        <dbReference type="Google" id="ProtNLM"/>
    </source>
</evidence>
<evidence type="ECO:0000313" key="2">
    <source>
        <dbReference type="Proteomes" id="UP001501456"/>
    </source>
</evidence>
<name>A0ABP7GRR1_9FLAO</name>
<gene>
    <name evidence="1" type="ORF">GCM10022271_00780</name>
</gene>
<protein>
    <recommendedName>
        <fullName evidence="3">Glycine dehydrogenase</fullName>
    </recommendedName>
</protein>
<evidence type="ECO:0000313" key="1">
    <source>
        <dbReference type="EMBL" id="GAA3772557.1"/>
    </source>
</evidence>
<proteinExistence type="predicted"/>
<organism evidence="1 2">
    <name type="scientific">Corallibacter vietnamensis</name>
    <dbReference type="NCBI Taxonomy" id="904130"/>
    <lineage>
        <taxon>Bacteria</taxon>
        <taxon>Pseudomonadati</taxon>
        <taxon>Bacteroidota</taxon>
        <taxon>Flavobacteriia</taxon>
        <taxon>Flavobacteriales</taxon>
        <taxon>Flavobacteriaceae</taxon>
        <taxon>Corallibacter</taxon>
    </lineage>
</organism>